<keyword evidence="3" id="KW-1185">Reference proteome</keyword>
<evidence type="ECO:0000313" key="3">
    <source>
        <dbReference type="Proteomes" id="UP001152523"/>
    </source>
</evidence>
<feature type="region of interest" description="Disordered" evidence="1">
    <location>
        <begin position="41"/>
        <end position="75"/>
    </location>
</feature>
<protein>
    <submittedName>
        <fullName evidence="2">Uncharacterized protein</fullName>
    </submittedName>
</protein>
<comment type="caution">
    <text evidence="2">The sequence shown here is derived from an EMBL/GenBank/DDBJ whole genome shotgun (WGS) entry which is preliminary data.</text>
</comment>
<dbReference type="AlphaFoldDB" id="A0AAV0F468"/>
<reference evidence="2" key="1">
    <citation type="submission" date="2022-07" db="EMBL/GenBank/DDBJ databases">
        <authorList>
            <person name="Macas J."/>
            <person name="Novak P."/>
            <person name="Neumann P."/>
        </authorList>
    </citation>
    <scope>NUCLEOTIDE SEQUENCE</scope>
</reference>
<evidence type="ECO:0000313" key="2">
    <source>
        <dbReference type="EMBL" id="CAH9130284.1"/>
    </source>
</evidence>
<name>A0AAV0F468_9ASTE</name>
<proteinExistence type="predicted"/>
<accession>A0AAV0F468</accession>
<gene>
    <name evidence="2" type="ORF">CEPIT_LOCUS30513</name>
</gene>
<dbReference type="EMBL" id="CAMAPF010000959">
    <property type="protein sequence ID" value="CAH9130284.1"/>
    <property type="molecule type" value="Genomic_DNA"/>
</dbReference>
<feature type="compositionally biased region" description="Polar residues" evidence="1">
    <location>
        <begin position="56"/>
        <end position="67"/>
    </location>
</feature>
<sequence>MVQIMSSCRSDQTIQPRRGHIKARILRTLVNSASELVSFSVQSKTKRKDVGPGTLSPDSYRTPTRTTSRFDFHSS</sequence>
<organism evidence="2 3">
    <name type="scientific">Cuscuta epithymum</name>
    <dbReference type="NCBI Taxonomy" id="186058"/>
    <lineage>
        <taxon>Eukaryota</taxon>
        <taxon>Viridiplantae</taxon>
        <taxon>Streptophyta</taxon>
        <taxon>Embryophyta</taxon>
        <taxon>Tracheophyta</taxon>
        <taxon>Spermatophyta</taxon>
        <taxon>Magnoliopsida</taxon>
        <taxon>eudicotyledons</taxon>
        <taxon>Gunneridae</taxon>
        <taxon>Pentapetalae</taxon>
        <taxon>asterids</taxon>
        <taxon>lamiids</taxon>
        <taxon>Solanales</taxon>
        <taxon>Convolvulaceae</taxon>
        <taxon>Cuscuteae</taxon>
        <taxon>Cuscuta</taxon>
        <taxon>Cuscuta subgen. Cuscuta</taxon>
    </lineage>
</organism>
<evidence type="ECO:0000256" key="1">
    <source>
        <dbReference type="SAM" id="MobiDB-lite"/>
    </source>
</evidence>
<dbReference type="Proteomes" id="UP001152523">
    <property type="component" value="Unassembled WGS sequence"/>
</dbReference>